<proteinExistence type="predicted"/>
<feature type="transmembrane region" description="Helical" evidence="1">
    <location>
        <begin position="21"/>
        <end position="42"/>
    </location>
</feature>
<dbReference type="AlphaFoldDB" id="A0AAE1AC87"/>
<sequence length="72" mass="8001">MVFIRNIDKGRQAKGYLKMKELVMMALKSVTHLVNCAVYYPIVSSGRVLVKDLPNALAKRVCSARGSSCLEQ</sequence>
<dbReference type="Proteomes" id="UP001283361">
    <property type="component" value="Unassembled WGS sequence"/>
</dbReference>
<gene>
    <name evidence="2" type="ORF">RRG08_012346</name>
</gene>
<comment type="caution">
    <text evidence="2">The sequence shown here is derived from an EMBL/GenBank/DDBJ whole genome shotgun (WGS) entry which is preliminary data.</text>
</comment>
<keyword evidence="1" id="KW-1133">Transmembrane helix</keyword>
<keyword evidence="1" id="KW-0812">Transmembrane</keyword>
<keyword evidence="3" id="KW-1185">Reference proteome</keyword>
<accession>A0AAE1AC87</accession>
<reference evidence="2" key="1">
    <citation type="journal article" date="2023" name="G3 (Bethesda)">
        <title>A reference genome for the long-term kleptoplast-retaining sea slug Elysia crispata morphotype clarki.</title>
        <authorList>
            <person name="Eastman K.E."/>
            <person name="Pendleton A.L."/>
            <person name="Shaikh M.A."/>
            <person name="Suttiyut T."/>
            <person name="Ogas R."/>
            <person name="Tomko P."/>
            <person name="Gavelis G."/>
            <person name="Widhalm J.R."/>
            <person name="Wisecaver J.H."/>
        </authorList>
    </citation>
    <scope>NUCLEOTIDE SEQUENCE</scope>
    <source>
        <strain evidence="2">ECLA1</strain>
    </source>
</reference>
<dbReference type="EMBL" id="JAWDGP010002181">
    <property type="protein sequence ID" value="KAK3784927.1"/>
    <property type="molecule type" value="Genomic_DNA"/>
</dbReference>
<keyword evidence="1" id="KW-0472">Membrane</keyword>
<organism evidence="2 3">
    <name type="scientific">Elysia crispata</name>
    <name type="common">lettuce slug</name>
    <dbReference type="NCBI Taxonomy" id="231223"/>
    <lineage>
        <taxon>Eukaryota</taxon>
        <taxon>Metazoa</taxon>
        <taxon>Spiralia</taxon>
        <taxon>Lophotrochozoa</taxon>
        <taxon>Mollusca</taxon>
        <taxon>Gastropoda</taxon>
        <taxon>Heterobranchia</taxon>
        <taxon>Euthyneura</taxon>
        <taxon>Panpulmonata</taxon>
        <taxon>Sacoglossa</taxon>
        <taxon>Placobranchoidea</taxon>
        <taxon>Plakobranchidae</taxon>
        <taxon>Elysia</taxon>
    </lineage>
</organism>
<evidence type="ECO:0000313" key="2">
    <source>
        <dbReference type="EMBL" id="KAK3784927.1"/>
    </source>
</evidence>
<evidence type="ECO:0000313" key="3">
    <source>
        <dbReference type="Proteomes" id="UP001283361"/>
    </source>
</evidence>
<name>A0AAE1AC87_9GAST</name>
<evidence type="ECO:0000256" key="1">
    <source>
        <dbReference type="SAM" id="Phobius"/>
    </source>
</evidence>
<protein>
    <submittedName>
        <fullName evidence="2">Uncharacterized protein</fullName>
    </submittedName>
</protein>